<name>A0AAX3X0F3_9BACI</name>
<reference evidence="1" key="1">
    <citation type="submission" date="2023-05" db="EMBL/GenBank/DDBJ databases">
        <title>Comparative genomics of Bacillaceae isolates and their secondary metabolite potential.</title>
        <authorList>
            <person name="Song L."/>
            <person name="Nielsen L.J."/>
            <person name="Mohite O."/>
            <person name="Xu X."/>
            <person name="Weber T."/>
            <person name="Kovacs A.T."/>
        </authorList>
    </citation>
    <scope>NUCLEOTIDE SEQUENCE</scope>
    <source>
        <strain evidence="1">LY1</strain>
    </source>
</reference>
<dbReference type="Proteomes" id="UP001178322">
    <property type="component" value="Chromosome"/>
</dbReference>
<evidence type="ECO:0000313" key="1">
    <source>
        <dbReference type="EMBL" id="WHY52399.1"/>
    </source>
</evidence>
<dbReference type="Pfam" id="PF06338">
    <property type="entry name" value="ComK"/>
    <property type="match status" value="1"/>
</dbReference>
<sequence length="182" mass="21693">MHKENIMRSETMLYMPVYDAFGNLCTRVIERDNQFISKLPPTKLMDFNLRYFGSSLRGAFDGSKMILGKLNKNPIIVHEQSNNVWFPSRSYRRPECMWFAVHHIEDYQALDKKNTKVFFMDGNVFDVDISVNVFEYRIQRAFLLKYKLENRTKHLHVPYDPVKAFQRMTTFSPLCENEVQFE</sequence>
<dbReference type="InterPro" id="IPR010461">
    <property type="entry name" value="ComK"/>
</dbReference>
<dbReference type="GO" id="GO:0030420">
    <property type="term" value="P:establishment of competence for transformation"/>
    <property type="evidence" value="ECO:0007669"/>
    <property type="project" value="InterPro"/>
</dbReference>
<proteinExistence type="predicted"/>
<dbReference type="EMBL" id="CP126101">
    <property type="protein sequence ID" value="WHY52399.1"/>
    <property type="molecule type" value="Genomic_DNA"/>
</dbReference>
<evidence type="ECO:0000313" key="2">
    <source>
        <dbReference type="Proteomes" id="UP001178322"/>
    </source>
</evidence>
<dbReference type="RefSeq" id="WP_283870850.1">
    <property type="nucleotide sequence ID" value="NZ_CP126101.1"/>
</dbReference>
<organism evidence="1 2">
    <name type="scientific">Lysinibacillus pakistanensis</name>
    <dbReference type="NCBI Taxonomy" id="759811"/>
    <lineage>
        <taxon>Bacteria</taxon>
        <taxon>Bacillati</taxon>
        <taxon>Bacillota</taxon>
        <taxon>Bacilli</taxon>
        <taxon>Bacillales</taxon>
        <taxon>Bacillaceae</taxon>
        <taxon>Lysinibacillus</taxon>
    </lineage>
</organism>
<protein>
    <submittedName>
        <fullName evidence="1">Competence protein ComK</fullName>
    </submittedName>
</protein>
<dbReference type="AlphaFoldDB" id="A0AAX3X0F3"/>
<accession>A0AAX3X0F3</accession>
<gene>
    <name evidence="1" type="ORF">QNH24_03945</name>
</gene>